<evidence type="ECO:0000256" key="1">
    <source>
        <dbReference type="ARBA" id="ARBA00005791"/>
    </source>
</evidence>
<keyword evidence="5" id="KW-0676">Redox-active center</keyword>
<dbReference type="OrthoDB" id="117402at2"/>
<evidence type="ECO:0000256" key="5">
    <source>
        <dbReference type="ARBA" id="ARBA00023284"/>
    </source>
</evidence>
<dbReference type="Gene3D" id="3.40.30.10">
    <property type="entry name" value="Glutaredoxin"/>
    <property type="match status" value="1"/>
</dbReference>
<dbReference type="InterPro" id="IPR013766">
    <property type="entry name" value="Thioredoxin_domain"/>
</dbReference>
<evidence type="ECO:0000313" key="9">
    <source>
        <dbReference type="EMBL" id="PCC37680.1"/>
    </source>
</evidence>
<organism evidence="9 10">
    <name type="scientific">Brachybacterium alimentarium</name>
    <dbReference type="NCBI Taxonomy" id="47845"/>
    <lineage>
        <taxon>Bacteria</taxon>
        <taxon>Bacillati</taxon>
        <taxon>Actinomycetota</taxon>
        <taxon>Actinomycetes</taxon>
        <taxon>Micrococcales</taxon>
        <taxon>Dermabacteraceae</taxon>
        <taxon>Brachybacterium</taxon>
    </lineage>
</organism>
<keyword evidence="10" id="KW-1185">Reference proteome</keyword>
<dbReference type="EMBL" id="NRGR01000043">
    <property type="protein sequence ID" value="PCC37680.1"/>
    <property type="molecule type" value="Genomic_DNA"/>
</dbReference>
<dbReference type="InterPro" id="IPR036249">
    <property type="entry name" value="Thioredoxin-like_sf"/>
</dbReference>
<dbReference type="PANTHER" id="PTHR13887">
    <property type="entry name" value="GLUTATHIONE S-TRANSFERASE KAPPA"/>
    <property type="match status" value="1"/>
</dbReference>
<protein>
    <submittedName>
        <fullName evidence="9">Protein-disulfide isomerase</fullName>
    </submittedName>
</protein>
<evidence type="ECO:0000256" key="3">
    <source>
        <dbReference type="ARBA" id="ARBA00023002"/>
    </source>
</evidence>
<dbReference type="Pfam" id="PF13462">
    <property type="entry name" value="Thioredoxin_4"/>
    <property type="match status" value="1"/>
</dbReference>
<name>A0A2A3YED4_9MICO</name>
<accession>A0A2A3YED4</accession>
<dbReference type="PROSITE" id="PS51352">
    <property type="entry name" value="THIOREDOXIN_2"/>
    <property type="match status" value="1"/>
</dbReference>
<keyword evidence="7" id="KW-0812">Transmembrane</keyword>
<sequence length="260" mass="27653">MTGANSSESEPGTGRQLPPRRRFLVPAVIIVVVALLIAAVLWLRPGGDQGDGDSVSTAGSSVDVSDLPPPSEVAVPDLSDAESRDPEDLLADGPVDAPVVLVVFTDYQCPYCARWTHDTLPALQDYVERGELRIEWRDVNVYGEDSVRAARAALAAAMQGRHADYQQALFDGGEIRSSSQLSDEALIELADDLGLDPVQFTEDMQSEQVGSTILDNAARGIELGAMTTPSFVIGGTPSVGAQPTEVFTDQIDEALEEADA</sequence>
<dbReference type="InterPro" id="IPR012336">
    <property type="entry name" value="Thioredoxin-like_fold"/>
</dbReference>
<dbReference type="PANTHER" id="PTHR13887:SF14">
    <property type="entry name" value="DISULFIDE BOND FORMATION PROTEIN D"/>
    <property type="match status" value="1"/>
</dbReference>
<keyword evidence="4" id="KW-1015">Disulfide bond</keyword>
<evidence type="ECO:0000256" key="6">
    <source>
        <dbReference type="SAM" id="MobiDB-lite"/>
    </source>
</evidence>
<keyword evidence="7" id="KW-0472">Membrane</keyword>
<proteinExistence type="inferred from homology"/>
<keyword evidence="9" id="KW-0413">Isomerase</keyword>
<keyword evidence="7" id="KW-1133">Transmembrane helix</keyword>
<dbReference type="GO" id="GO:0016491">
    <property type="term" value="F:oxidoreductase activity"/>
    <property type="evidence" value="ECO:0007669"/>
    <property type="project" value="UniProtKB-KW"/>
</dbReference>
<comment type="caution">
    <text evidence="9">The sequence shown here is derived from an EMBL/GenBank/DDBJ whole genome shotgun (WGS) entry which is preliminary data.</text>
</comment>
<feature type="region of interest" description="Disordered" evidence="6">
    <location>
        <begin position="49"/>
        <end position="91"/>
    </location>
</feature>
<dbReference type="SUPFAM" id="SSF52833">
    <property type="entry name" value="Thioredoxin-like"/>
    <property type="match status" value="1"/>
</dbReference>
<feature type="domain" description="Thioredoxin" evidence="8">
    <location>
        <begin position="62"/>
        <end position="256"/>
    </location>
</feature>
<gene>
    <name evidence="9" type="ORF">CIK66_17835</name>
</gene>
<keyword evidence="3" id="KW-0560">Oxidoreductase</keyword>
<evidence type="ECO:0000256" key="7">
    <source>
        <dbReference type="SAM" id="Phobius"/>
    </source>
</evidence>
<dbReference type="Proteomes" id="UP000218598">
    <property type="component" value="Unassembled WGS sequence"/>
</dbReference>
<dbReference type="RefSeq" id="WP_096197933.1">
    <property type="nucleotide sequence ID" value="NZ_JBQQOD010000002.1"/>
</dbReference>
<reference evidence="9 10" key="1">
    <citation type="journal article" date="2017" name="Elife">
        <title>Extensive horizontal gene transfer in cheese-associated bacteria.</title>
        <authorList>
            <person name="Bonham K.S."/>
            <person name="Wolfe B.E."/>
            <person name="Dutton R.J."/>
        </authorList>
    </citation>
    <scope>NUCLEOTIDE SEQUENCE [LARGE SCALE GENOMIC DNA]</scope>
    <source>
        <strain evidence="9 10">341_9</strain>
    </source>
</reference>
<feature type="transmembrane region" description="Helical" evidence="7">
    <location>
        <begin position="23"/>
        <end position="43"/>
    </location>
</feature>
<comment type="similarity">
    <text evidence="1">Belongs to the thioredoxin family. DsbA subfamily.</text>
</comment>
<keyword evidence="2" id="KW-0732">Signal</keyword>
<evidence type="ECO:0000256" key="4">
    <source>
        <dbReference type="ARBA" id="ARBA00023157"/>
    </source>
</evidence>
<evidence type="ECO:0000259" key="8">
    <source>
        <dbReference type="PROSITE" id="PS51352"/>
    </source>
</evidence>
<evidence type="ECO:0000256" key="2">
    <source>
        <dbReference type="ARBA" id="ARBA00022729"/>
    </source>
</evidence>
<dbReference type="GO" id="GO:0016853">
    <property type="term" value="F:isomerase activity"/>
    <property type="evidence" value="ECO:0007669"/>
    <property type="project" value="UniProtKB-KW"/>
</dbReference>
<evidence type="ECO:0000313" key="10">
    <source>
        <dbReference type="Proteomes" id="UP000218598"/>
    </source>
</evidence>
<dbReference type="AlphaFoldDB" id="A0A2A3YED4"/>